<dbReference type="Proteomes" id="UP001526166">
    <property type="component" value="Unassembled WGS sequence"/>
</dbReference>
<feature type="compositionally biased region" description="Polar residues" evidence="1">
    <location>
        <begin position="1"/>
        <end position="12"/>
    </location>
</feature>
<accession>A0ABT3A2A6</accession>
<evidence type="ECO:0000313" key="2">
    <source>
        <dbReference type="EMBL" id="MCV2879735.1"/>
    </source>
</evidence>
<dbReference type="EMBL" id="JAOWKW010000010">
    <property type="protein sequence ID" value="MCV2879735.1"/>
    <property type="molecule type" value="Genomic_DNA"/>
</dbReference>
<evidence type="ECO:0000313" key="3">
    <source>
        <dbReference type="Proteomes" id="UP001526166"/>
    </source>
</evidence>
<sequence>MNSPNLTTSELGSNHIPFRPEGNNGPLRARVSGLFHARHNQPKSDSAKSRPFRRKPCYKQGFMLLSIHKAGIETKLYMLTITQTDYTEALGLSTLETAGRRLAGLPFDKWPKDRFRRYPLAWVLPTLGEKHRHSAPALLSRARPDGNGLYIGGDEIMDHARRLSAWLDRNEDTAQRLEKVRASFFFGLSQGARSWVHYQSVPRYWHLIGASDAALPYILTGNATGLPEWARYACAVAVVHNAAPSCEEMAA</sequence>
<organism evidence="2 3">
    <name type="scientific">Sedimentimonas flavescens</name>
    <dbReference type="NCBI Taxonomy" id="2851012"/>
    <lineage>
        <taxon>Bacteria</taxon>
        <taxon>Pseudomonadati</taxon>
        <taxon>Pseudomonadota</taxon>
        <taxon>Alphaproteobacteria</taxon>
        <taxon>Rhodobacterales</taxon>
        <taxon>Rhodobacter group</taxon>
        <taxon>Sedimentimonas</taxon>
    </lineage>
</organism>
<proteinExistence type="predicted"/>
<evidence type="ECO:0000256" key="1">
    <source>
        <dbReference type="SAM" id="MobiDB-lite"/>
    </source>
</evidence>
<protein>
    <submittedName>
        <fullName evidence="2">Uncharacterized protein</fullName>
    </submittedName>
</protein>
<gene>
    <name evidence="2" type="ORF">OE699_12845</name>
</gene>
<feature type="region of interest" description="Disordered" evidence="1">
    <location>
        <begin position="1"/>
        <end position="27"/>
    </location>
</feature>
<dbReference type="RefSeq" id="WP_263848236.1">
    <property type="nucleotide sequence ID" value="NZ_JAOWKW010000010.1"/>
</dbReference>
<keyword evidence="3" id="KW-1185">Reference proteome</keyword>
<comment type="caution">
    <text evidence="2">The sequence shown here is derived from an EMBL/GenBank/DDBJ whole genome shotgun (WGS) entry which is preliminary data.</text>
</comment>
<name>A0ABT3A2A6_9RHOB</name>
<reference evidence="2 3" key="1">
    <citation type="submission" date="2022-10" db="EMBL/GenBank/DDBJ databases">
        <title>Sinirhodobacter sp. nov., isolated from ocean surface sediments.</title>
        <authorList>
            <person name="He W."/>
            <person name="Wang L."/>
            <person name="Zhang D.-F."/>
        </authorList>
    </citation>
    <scope>NUCLEOTIDE SEQUENCE [LARGE SCALE GENOMIC DNA]</scope>
    <source>
        <strain evidence="2 3">WL0115</strain>
    </source>
</reference>